<dbReference type="AlphaFoldDB" id="A0A9E7GVF3"/>
<evidence type="ECO:0000313" key="2">
    <source>
        <dbReference type="EMBL" id="URE22081.1"/>
    </source>
</evidence>
<accession>A0A9E7GVF3</accession>
<keyword evidence="3" id="KW-1185">Reference proteome</keyword>
<evidence type="ECO:0000256" key="1">
    <source>
        <dbReference type="SAM" id="MobiDB-lite"/>
    </source>
</evidence>
<organism evidence="2 3">
    <name type="scientific">Musa troglodytarum</name>
    <name type="common">fe'i banana</name>
    <dbReference type="NCBI Taxonomy" id="320322"/>
    <lineage>
        <taxon>Eukaryota</taxon>
        <taxon>Viridiplantae</taxon>
        <taxon>Streptophyta</taxon>
        <taxon>Embryophyta</taxon>
        <taxon>Tracheophyta</taxon>
        <taxon>Spermatophyta</taxon>
        <taxon>Magnoliopsida</taxon>
        <taxon>Liliopsida</taxon>
        <taxon>Zingiberales</taxon>
        <taxon>Musaceae</taxon>
        <taxon>Musa</taxon>
    </lineage>
</organism>
<feature type="region of interest" description="Disordered" evidence="1">
    <location>
        <begin position="15"/>
        <end position="34"/>
    </location>
</feature>
<evidence type="ECO:0000313" key="3">
    <source>
        <dbReference type="Proteomes" id="UP001055439"/>
    </source>
</evidence>
<sequence>MQLLQEKVLQFAGARRAPERAQARAQPCQARGVR</sequence>
<dbReference type="Proteomes" id="UP001055439">
    <property type="component" value="Chromosome 8"/>
</dbReference>
<protein>
    <submittedName>
        <fullName evidence="2">Zinc finger protein</fullName>
    </submittedName>
</protein>
<dbReference type="OrthoDB" id="1933825at2759"/>
<gene>
    <name evidence="2" type="ORF">MUK42_26328</name>
</gene>
<dbReference type="EMBL" id="CP097510">
    <property type="protein sequence ID" value="URE22081.1"/>
    <property type="molecule type" value="Genomic_DNA"/>
</dbReference>
<feature type="compositionally biased region" description="Low complexity" evidence="1">
    <location>
        <begin position="23"/>
        <end position="34"/>
    </location>
</feature>
<reference evidence="2" key="1">
    <citation type="submission" date="2022-05" db="EMBL/GenBank/DDBJ databases">
        <title>The Musa troglodytarum L. genome provides insights into the mechanism of non-climacteric behaviour and enrichment of carotenoids.</title>
        <authorList>
            <person name="Wang J."/>
        </authorList>
    </citation>
    <scope>NUCLEOTIDE SEQUENCE</scope>
    <source>
        <tissue evidence="2">Leaf</tissue>
    </source>
</reference>
<name>A0A9E7GVF3_9LILI</name>
<proteinExistence type="predicted"/>